<dbReference type="Pfam" id="PF19654">
    <property type="entry name" value="DUF6157"/>
    <property type="match status" value="1"/>
</dbReference>
<keyword evidence="2" id="KW-1185">Reference proteome</keyword>
<dbReference type="eggNOG" id="ENOG5032T97">
    <property type="taxonomic scope" value="Bacteria"/>
</dbReference>
<gene>
    <name evidence="1" type="ordered locus">Cycma_3123</name>
</gene>
<protein>
    <submittedName>
        <fullName evidence="1">Uncharacterized protein</fullName>
    </submittedName>
</protein>
<dbReference type="KEGG" id="cmr:Cycma_3123"/>
<dbReference type="AlphaFoldDB" id="G0J699"/>
<evidence type="ECO:0000313" key="1">
    <source>
        <dbReference type="EMBL" id="AEL26851.1"/>
    </source>
</evidence>
<dbReference type="OrthoDB" id="2361182at2"/>
<name>G0J699_CYCMS</name>
<dbReference type="Proteomes" id="UP000001635">
    <property type="component" value="Chromosome"/>
</dbReference>
<dbReference type="EMBL" id="CP002955">
    <property type="protein sequence ID" value="AEL26851.1"/>
    <property type="molecule type" value="Genomic_DNA"/>
</dbReference>
<sequence length="138" mass="15796">MKVHSTNYFNTFIEVAADCLAENGQVPPLKGNKKSVANLQYEMISKEPYRFTSDELLFEIYALRNDLSQKEYPEARNIFFSKGQPCLRASPLTKRYGFGIHSDHLGKIALYGRETEAYEKFLEDSSISKVKAMRSKKA</sequence>
<accession>G0J699</accession>
<dbReference type="RefSeq" id="WP_014021141.1">
    <property type="nucleotide sequence ID" value="NC_015914.1"/>
</dbReference>
<evidence type="ECO:0000313" key="2">
    <source>
        <dbReference type="Proteomes" id="UP000001635"/>
    </source>
</evidence>
<proteinExistence type="predicted"/>
<reference evidence="2" key="1">
    <citation type="submission" date="2011-07" db="EMBL/GenBank/DDBJ databases">
        <title>The complete genome of Cyclobacterium marinum DSM 745.</title>
        <authorList>
            <person name="Lucas S."/>
            <person name="Han J."/>
            <person name="Lapidus A."/>
            <person name="Bruce D."/>
            <person name="Goodwin L."/>
            <person name="Pitluck S."/>
            <person name="Peters L."/>
            <person name="Kyrpides N."/>
            <person name="Mavromatis K."/>
            <person name="Ivanova N."/>
            <person name="Ovchinnikova G."/>
            <person name="Chertkov O."/>
            <person name="Detter J.C."/>
            <person name="Tapia R."/>
            <person name="Han C."/>
            <person name="Land M."/>
            <person name="Hauser L."/>
            <person name="Markowitz V."/>
            <person name="Cheng J.-F."/>
            <person name="Hugenholtz P."/>
            <person name="Woyke T."/>
            <person name="Wu D."/>
            <person name="Tindall B."/>
            <person name="Schuetze A."/>
            <person name="Brambilla E."/>
            <person name="Klenk H.-P."/>
            <person name="Eisen J.A."/>
        </authorList>
    </citation>
    <scope>NUCLEOTIDE SEQUENCE [LARGE SCALE GENOMIC DNA]</scope>
    <source>
        <strain evidence="2">ATCC 25205 / DSM 745 / LMG 13164 / NCIMB 1802</strain>
    </source>
</reference>
<dbReference type="InterPro" id="IPR046155">
    <property type="entry name" value="DUF6157"/>
</dbReference>
<organism evidence="1 2">
    <name type="scientific">Cyclobacterium marinum (strain ATCC 25205 / DSM 745 / LMG 13164 / NCIMB 1802)</name>
    <name type="common">Flectobacillus marinus</name>
    <dbReference type="NCBI Taxonomy" id="880070"/>
    <lineage>
        <taxon>Bacteria</taxon>
        <taxon>Pseudomonadati</taxon>
        <taxon>Bacteroidota</taxon>
        <taxon>Cytophagia</taxon>
        <taxon>Cytophagales</taxon>
        <taxon>Cyclobacteriaceae</taxon>
        <taxon>Cyclobacterium</taxon>
    </lineage>
</organism>
<dbReference type="HOGENOM" id="CLU_1822586_0_0_10"/>